<keyword evidence="1" id="KW-0732">Signal</keyword>
<keyword evidence="3" id="KW-1185">Reference proteome</keyword>
<dbReference type="AlphaFoldDB" id="G3B344"/>
<evidence type="ECO:0000313" key="3">
    <source>
        <dbReference type="Proteomes" id="UP000000707"/>
    </source>
</evidence>
<feature type="chain" id="PRO_5003442501" evidence="1">
    <location>
        <begin position="22"/>
        <end position="72"/>
    </location>
</feature>
<name>G3B344_CANTC</name>
<evidence type="ECO:0000313" key="2">
    <source>
        <dbReference type="EMBL" id="EGV64075.1"/>
    </source>
</evidence>
<organism evidence="3">
    <name type="scientific">Candida tenuis (strain ATCC 10573 / BCRC 21748 / CBS 615 / JCM 9827 / NBRC 10315 / NRRL Y-1498 / VKM Y-70)</name>
    <name type="common">Yeast</name>
    <name type="synonym">Yamadazyma tenuis</name>
    <dbReference type="NCBI Taxonomy" id="590646"/>
    <lineage>
        <taxon>Eukaryota</taxon>
        <taxon>Fungi</taxon>
        <taxon>Dikarya</taxon>
        <taxon>Ascomycota</taxon>
        <taxon>Saccharomycotina</taxon>
        <taxon>Pichiomycetes</taxon>
        <taxon>Debaryomycetaceae</taxon>
        <taxon>Yamadazyma</taxon>
    </lineage>
</organism>
<sequence>MMNRFSTNSLLLVLAPIFVVSTDILVSKYTTHAAVSQIYQKNREVDLSYQNTHSITSRYFNTKLKKYPVDKH</sequence>
<feature type="signal peptide" evidence="1">
    <location>
        <begin position="1"/>
        <end position="21"/>
    </location>
</feature>
<reference evidence="2 3" key="1">
    <citation type="journal article" date="2011" name="Proc. Natl. Acad. Sci. U.S.A.">
        <title>Comparative genomics of xylose-fermenting fungi for enhanced biofuel production.</title>
        <authorList>
            <person name="Wohlbach D.J."/>
            <person name="Kuo A."/>
            <person name="Sato T.K."/>
            <person name="Potts K.M."/>
            <person name="Salamov A.A."/>
            <person name="LaButti K.M."/>
            <person name="Sun H."/>
            <person name="Clum A."/>
            <person name="Pangilinan J.L."/>
            <person name="Lindquist E.A."/>
            <person name="Lucas S."/>
            <person name="Lapidus A."/>
            <person name="Jin M."/>
            <person name="Gunawan C."/>
            <person name="Balan V."/>
            <person name="Dale B.E."/>
            <person name="Jeffries T.W."/>
            <person name="Zinkel R."/>
            <person name="Barry K.W."/>
            <person name="Grigoriev I.V."/>
            <person name="Gasch A.P."/>
        </authorList>
    </citation>
    <scope>NUCLEOTIDE SEQUENCE [LARGE SCALE GENOMIC DNA]</scope>
    <source>
        <strain evidence="3">ATCC 10573 / BCRC 21748 / CBS 615 / JCM 9827 / NBRC 10315 / NRRL Y-1498 / VKM Y-70</strain>
    </source>
</reference>
<dbReference type="Proteomes" id="UP000000707">
    <property type="component" value="Unassembled WGS sequence"/>
</dbReference>
<accession>G3B344</accession>
<dbReference type="HOGENOM" id="CLU_2721981_0_0_1"/>
<gene>
    <name evidence="2" type="ORF">CANTEDRAFT_114112</name>
</gene>
<dbReference type="EMBL" id="GL996521">
    <property type="protein sequence ID" value="EGV64075.1"/>
    <property type="molecule type" value="Genomic_DNA"/>
</dbReference>
<protein>
    <submittedName>
        <fullName evidence="2">Uncharacterized protein</fullName>
    </submittedName>
</protein>
<evidence type="ECO:0000256" key="1">
    <source>
        <dbReference type="SAM" id="SignalP"/>
    </source>
</evidence>
<proteinExistence type="predicted"/>